<name>A0A1H7HFH2_9RHOB</name>
<keyword evidence="2" id="KW-0732">Signal</keyword>
<proteinExistence type="predicted"/>
<evidence type="ECO:0000313" key="3">
    <source>
        <dbReference type="EMBL" id="SEK47700.1"/>
    </source>
</evidence>
<evidence type="ECO:0000313" key="4">
    <source>
        <dbReference type="Proteomes" id="UP000199283"/>
    </source>
</evidence>
<dbReference type="InterPro" id="IPR022472">
    <property type="entry name" value="VPLPA-CTERM"/>
</dbReference>
<keyword evidence="4" id="KW-1185">Reference proteome</keyword>
<dbReference type="NCBIfam" id="TIGR03370">
    <property type="entry name" value="VPLPA-CTERM"/>
    <property type="match status" value="1"/>
</dbReference>
<protein>
    <submittedName>
        <fullName evidence="3">VPLPA-CTERM protein sorting domain-containing protein</fullName>
    </submittedName>
</protein>
<sequence length="214" mass="21683">MKHMPPILAALSAVFLSGPAIAAVIGSYTYDYTSTGNRDGQGFAQSAAGVQIVDNGTIFTDSFEFGGLSGATIDSFELTFAFSGAGPTSFFGLFPIEQWNASVGTTNPLDTSSFLLGTLVDDNSPATGFVVSGSTGDEADVFNAALANLGLSFSFAENGIFNGVAAFDLASVSLTVNGTAASAVVPLPAPGFLLLAALGGLGLMRRKSRTPASV</sequence>
<feature type="chain" id="PRO_5011628379" evidence="2">
    <location>
        <begin position="23"/>
        <end position="214"/>
    </location>
</feature>
<dbReference type="EMBL" id="FNZQ01000001">
    <property type="protein sequence ID" value="SEK47700.1"/>
    <property type="molecule type" value="Genomic_DNA"/>
</dbReference>
<dbReference type="STRING" id="188906.SAMN04488526_0664"/>
<evidence type="ECO:0000256" key="2">
    <source>
        <dbReference type="SAM" id="SignalP"/>
    </source>
</evidence>
<keyword evidence="1" id="KW-1133">Transmembrane helix</keyword>
<accession>A0A1H7HFH2</accession>
<evidence type="ECO:0000256" key="1">
    <source>
        <dbReference type="SAM" id="Phobius"/>
    </source>
</evidence>
<reference evidence="3 4" key="1">
    <citation type="submission" date="2016-10" db="EMBL/GenBank/DDBJ databases">
        <authorList>
            <person name="de Groot N.N."/>
        </authorList>
    </citation>
    <scope>NUCLEOTIDE SEQUENCE [LARGE SCALE GENOMIC DNA]</scope>
    <source>
        <strain evidence="3 4">DSM 14858</strain>
    </source>
</reference>
<dbReference type="AlphaFoldDB" id="A0A1H7HFH2"/>
<keyword evidence="1" id="KW-0812">Transmembrane</keyword>
<gene>
    <name evidence="3" type="ORF">SAMN04488526_0664</name>
</gene>
<feature type="transmembrane region" description="Helical" evidence="1">
    <location>
        <begin position="183"/>
        <end position="204"/>
    </location>
</feature>
<dbReference type="Proteomes" id="UP000199283">
    <property type="component" value="Unassembled WGS sequence"/>
</dbReference>
<dbReference type="RefSeq" id="WP_245737483.1">
    <property type="nucleotide sequence ID" value="NZ_FNZQ01000001.1"/>
</dbReference>
<feature type="signal peptide" evidence="2">
    <location>
        <begin position="1"/>
        <end position="22"/>
    </location>
</feature>
<keyword evidence="1" id="KW-0472">Membrane</keyword>
<organism evidence="3 4">
    <name type="scientific">Jannaschia helgolandensis</name>
    <dbReference type="NCBI Taxonomy" id="188906"/>
    <lineage>
        <taxon>Bacteria</taxon>
        <taxon>Pseudomonadati</taxon>
        <taxon>Pseudomonadota</taxon>
        <taxon>Alphaproteobacteria</taxon>
        <taxon>Rhodobacterales</taxon>
        <taxon>Roseobacteraceae</taxon>
        <taxon>Jannaschia</taxon>
    </lineage>
</organism>